<accession>A0A0N4ZRV0</accession>
<evidence type="ECO:0000256" key="11">
    <source>
        <dbReference type="ARBA" id="ARBA00023125"/>
    </source>
</evidence>
<organism evidence="16 17">
    <name type="scientific">Parastrongyloides trichosuri</name>
    <name type="common">Possum-specific nematode worm</name>
    <dbReference type="NCBI Taxonomy" id="131310"/>
    <lineage>
        <taxon>Eukaryota</taxon>
        <taxon>Metazoa</taxon>
        <taxon>Ecdysozoa</taxon>
        <taxon>Nematoda</taxon>
        <taxon>Chromadorea</taxon>
        <taxon>Rhabditida</taxon>
        <taxon>Tylenchina</taxon>
        <taxon>Panagrolaimomorpha</taxon>
        <taxon>Strongyloidoidea</taxon>
        <taxon>Strongyloididae</taxon>
        <taxon>Parastrongyloides</taxon>
    </lineage>
</organism>
<keyword evidence="9" id="KW-0408">Iron</keyword>
<dbReference type="Pfam" id="PF06733">
    <property type="entry name" value="DEAD_2"/>
    <property type="match status" value="1"/>
</dbReference>
<dbReference type="GO" id="GO:0005524">
    <property type="term" value="F:ATP binding"/>
    <property type="evidence" value="ECO:0007669"/>
    <property type="project" value="UniProtKB-KW"/>
</dbReference>
<dbReference type="PANTHER" id="PTHR11472">
    <property type="entry name" value="DNA REPAIR DEAD HELICASE RAD3/XP-D SUBFAMILY MEMBER"/>
    <property type="match status" value="1"/>
</dbReference>
<feature type="domain" description="Helicase ATP-binding" evidence="15">
    <location>
        <begin position="7"/>
        <end position="311"/>
    </location>
</feature>
<dbReference type="SUPFAM" id="SSF52540">
    <property type="entry name" value="P-loop containing nucleoside triphosphate hydrolases"/>
    <property type="match status" value="2"/>
</dbReference>
<dbReference type="GO" id="GO:0003677">
    <property type="term" value="F:DNA binding"/>
    <property type="evidence" value="ECO:0007669"/>
    <property type="project" value="UniProtKB-KW"/>
</dbReference>
<keyword evidence="10" id="KW-0411">Iron-sulfur</keyword>
<dbReference type="GO" id="GO:0006281">
    <property type="term" value="P:DNA repair"/>
    <property type="evidence" value="ECO:0007669"/>
    <property type="project" value="UniProtKB-KW"/>
</dbReference>
<evidence type="ECO:0000259" key="15">
    <source>
        <dbReference type="PROSITE" id="PS51193"/>
    </source>
</evidence>
<dbReference type="CDD" id="cd18788">
    <property type="entry name" value="SF2_C_XPD"/>
    <property type="match status" value="1"/>
</dbReference>
<dbReference type="WBParaSite" id="PTRK_0001123300.1">
    <property type="protein sequence ID" value="PTRK_0001123300.1"/>
    <property type="gene ID" value="PTRK_0001123300"/>
</dbReference>
<dbReference type="InterPro" id="IPR045028">
    <property type="entry name" value="DinG/Rad3-like"/>
</dbReference>
<keyword evidence="12" id="KW-0234">DNA repair</keyword>
<keyword evidence="11" id="KW-0238">DNA-binding</keyword>
<evidence type="ECO:0000256" key="14">
    <source>
        <dbReference type="ARBA" id="ARBA00023242"/>
    </source>
</evidence>
<keyword evidence="4" id="KW-0547">Nucleotide-binding</keyword>
<evidence type="ECO:0000256" key="5">
    <source>
        <dbReference type="ARBA" id="ARBA00022763"/>
    </source>
</evidence>
<dbReference type="Pfam" id="PF23109">
    <property type="entry name" value="ARCH_RTEL1"/>
    <property type="match status" value="1"/>
</dbReference>
<keyword evidence="3" id="KW-0479">Metal-binding</keyword>
<evidence type="ECO:0000256" key="10">
    <source>
        <dbReference type="ARBA" id="ARBA00023014"/>
    </source>
</evidence>
<dbReference type="GO" id="GO:0010569">
    <property type="term" value="P:regulation of double-strand break repair via homologous recombination"/>
    <property type="evidence" value="ECO:0007669"/>
    <property type="project" value="TreeGrafter"/>
</dbReference>
<evidence type="ECO:0000313" key="17">
    <source>
        <dbReference type="WBParaSite" id="PTRK_0001123300.1"/>
    </source>
</evidence>
<dbReference type="GO" id="GO:0046872">
    <property type="term" value="F:metal ion binding"/>
    <property type="evidence" value="ECO:0007669"/>
    <property type="project" value="UniProtKB-KW"/>
</dbReference>
<dbReference type="CDD" id="cd17970">
    <property type="entry name" value="DEAHc_FancJ"/>
    <property type="match status" value="1"/>
</dbReference>
<dbReference type="InterPro" id="IPR006554">
    <property type="entry name" value="Helicase-like_DEXD_c2"/>
</dbReference>
<evidence type="ECO:0000256" key="8">
    <source>
        <dbReference type="ARBA" id="ARBA00022840"/>
    </source>
</evidence>
<dbReference type="InterPro" id="IPR014013">
    <property type="entry name" value="Helic_SF1/SF2_ATP-bd_DinG/Rad3"/>
</dbReference>
<protein>
    <submittedName>
        <fullName evidence="17">Helicase ATP-binding domain-containing protein</fullName>
    </submittedName>
</protein>
<sequence length="827" mass="93648">MPIVDIEGISISFPYPPYPCQSAFIKSVLNALNNKQNAALESPTGTGKTLSLLCSVLAWLQVEKVKLAPQIVQQVALSSNKNNTETTTIGFPKIIYASRTHSQLAQVVGELNKTSYKHVNTVLLASRDQLCVNDQVKKEKNSHAKGMLCRNLVSTRKCKHYLSLETDEDMITQLYENNGDVLTIENLVSKAKKLNHCPFFKSRKDFNNADLILLPYNYILDPKVRAAQKIDLSGNIIIFDEAHNLENICEDSGSINISSKDIGLCLKEAKAVMELYLSIEESVREEMDNTDLGFGEKNIEKKFLFEKNDAAQLILMLQKLEEAVDNIDFSKGKFINDIDGYVFEGSYMIEILKKSGIEKHSAAPISLLIDQMGQFIVSNKYMANEFDLTSSEKLLEFSNLVSTVYTDSYENVNDNKSNTTPEQIASKLFKLYINKEGNLTNLHYWCFSAGFTMRYLQSRGVHSIIVASGTLSPLNQFVNSMGIDFPITLENGHAAKSSQILSGAIKHSDYGELLLGTYKNRDNKNYINGLGAIIYEASKIIPQGMIVFFPSYAPMYTLLKIWKENRLKNGNSIWNELEKNKCLYVEPKDKSDVPGIMANFELSVENDRGAILFAVCRGKMSEGIDFKDSQSRAVFVIGIPFPPLKDPKVVLKKIYLSDNIKSNSLTLAPDEWYKLEGIRAVNQAIGRVIRHKNDFGAVFLLDQRFATMEKKHFPSWMRDSITPYENSKDYLKECELFFKRNGAIIPKTTILQNTPRKRSKEQSFCETYNSNNECVVVKQKKLQIDDHYKANFSSFLNLHYDVKSENTPQIRKRKVAIVKVSFININR</sequence>
<proteinExistence type="predicted"/>
<keyword evidence="14" id="KW-0539">Nucleus</keyword>
<evidence type="ECO:0000256" key="2">
    <source>
        <dbReference type="ARBA" id="ARBA00022485"/>
    </source>
</evidence>
<dbReference type="InterPro" id="IPR010614">
    <property type="entry name" value="RAD3-like_helicase_DEAD"/>
</dbReference>
<dbReference type="GO" id="GO:0070182">
    <property type="term" value="F:DNA polymerase binding"/>
    <property type="evidence" value="ECO:0007669"/>
    <property type="project" value="TreeGrafter"/>
</dbReference>
<dbReference type="NCBIfam" id="TIGR00604">
    <property type="entry name" value="rad3"/>
    <property type="match status" value="1"/>
</dbReference>
<evidence type="ECO:0000256" key="6">
    <source>
        <dbReference type="ARBA" id="ARBA00022801"/>
    </source>
</evidence>
<evidence type="ECO:0000256" key="4">
    <source>
        <dbReference type="ARBA" id="ARBA00022741"/>
    </source>
</evidence>
<dbReference type="SMART" id="SM00488">
    <property type="entry name" value="DEXDc2"/>
    <property type="match status" value="1"/>
</dbReference>
<dbReference type="InterPro" id="IPR013020">
    <property type="entry name" value="Rad3/Chl1-like"/>
</dbReference>
<dbReference type="GO" id="GO:0051539">
    <property type="term" value="F:4 iron, 4 sulfur cluster binding"/>
    <property type="evidence" value="ECO:0007669"/>
    <property type="project" value="UniProtKB-KW"/>
</dbReference>
<dbReference type="InterPro" id="IPR027417">
    <property type="entry name" value="P-loop_NTPase"/>
</dbReference>
<dbReference type="GO" id="GO:1904430">
    <property type="term" value="P:negative regulation of t-circle formation"/>
    <property type="evidence" value="ECO:0007669"/>
    <property type="project" value="TreeGrafter"/>
</dbReference>
<evidence type="ECO:0000256" key="13">
    <source>
        <dbReference type="ARBA" id="ARBA00023235"/>
    </source>
</evidence>
<dbReference type="STRING" id="131310.A0A0N4ZRV0"/>
<dbReference type="Gene3D" id="3.40.50.300">
    <property type="entry name" value="P-loop containing nucleotide triphosphate hydrolases"/>
    <property type="match status" value="2"/>
</dbReference>
<dbReference type="Proteomes" id="UP000038045">
    <property type="component" value="Unplaced"/>
</dbReference>
<dbReference type="PANTHER" id="PTHR11472:SF34">
    <property type="entry name" value="REGULATOR OF TELOMERE ELONGATION HELICASE 1"/>
    <property type="match status" value="1"/>
</dbReference>
<name>A0A0N4ZRV0_PARTI</name>
<keyword evidence="16" id="KW-1185">Reference proteome</keyword>
<dbReference type="AlphaFoldDB" id="A0A0N4ZRV0"/>
<keyword evidence="8" id="KW-0067">ATP-binding</keyword>
<evidence type="ECO:0000256" key="3">
    <source>
        <dbReference type="ARBA" id="ARBA00022723"/>
    </source>
</evidence>
<comment type="subcellular location">
    <subcellularLocation>
        <location evidence="1">Nucleus</location>
    </subcellularLocation>
</comment>
<reference evidence="17" key="1">
    <citation type="submission" date="2017-02" db="UniProtKB">
        <authorList>
            <consortium name="WormBaseParasite"/>
        </authorList>
    </citation>
    <scope>IDENTIFICATION</scope>
</reference>
<dbReference type="GO" id="GO:0005634">
    <property type="term" value="C:nucleus"/>
    <property type="evidence" value="ECO:0007669"/>
    <property type="project" value="UniProtKB-SubCell"/>
</dbReference>
<keyword evidence="6" id="KW-0378">Hydrolase</keyword>
<dbReference type="GO" id="GO:0016818">
    <property type="term" value="F:hydrolase activity, acting on acid anhydrides, in phosphorus-containing anhydrides"/>
    <property type="evidence" value="ECO:0007669"/>
    <property type="project" value="InterPro"/>
</dbReference>
<evidence type="ECO:0000256" key="12">
    <source>
        <dbReference type="ARBA" id="ARBA00023204"/>
    </source>
</evidence>
<dbReference type="InterPro" id="IPR057498">
    <property type="entry name" value="Rtel1_ARCH"/>
</dbReference>
<dbReference type="GO" id="GO:0003678">
    <property type="term" value="F:DNA helicase activity"/>
    <property type="evidence" value="ECO:0007669"/>
    <property type="project" value="InterPro"/>
</dbReference>
<dbReference type="GO" id="GO:0090657">
    <property type="term" value="P:telomeric loop disassembly"/>
    <property type="evidence" value="ECO:0007669"/>
    <property type="project" value="TreeGrafter"/>
</dbReference>
<dbReference type="Pfam" id="PF13307">
    <property type="entry name" value="Helicase_C_2"/>
    <property type="match status" value="1"/>
</dbReference>
<evidence type="ECO:0000256" key="1">
    <source>
        <dbReference type="ARBA" id="ARBA00004123"/>
    </source>
</evidence>
<evidence type="ECO:0000313" key="16">
    <source>
        <dbReference type="Proteomes" id="UP000038045"/>
    </source>
</evidence>
<dbReference type="FunFam" id="3.40.50.300:FF:001352">
    <property type="entry name" value="DNA repair helicase"/>
    <property type="match status" value="1"/>
</dbReference>
<evidence type="ECO:0000256" key="7">
    <source>
        <dbReference type="ARBA" id="ARBA00022806"/>
    </source>
</evidence>
<keyword evidence="2" id="KW-0004">4Fe-4S</keyword>
<dbReference type="InterPro" id="IPR006555">
    <property type="entry name" value="ATP-dep_Helicase_C"/>
</dbReference>
<keyword evidence="5" id="KW-0227">DNA damage</keyword>
<keyword evidence="13" id="KW-0413">Isomerase</keyword>
<dbReference type="GO" id="GO:0045910">
    <property type="term" value="P:negative regulation of DNA recombination"/>
    <property type="evidence" value="ECO:0007669"/>
    <property type="project" value="TreeGrafter"/>
</dbReference>
<dbReference type="SMART" id="SM00491">
    <property type="entry name" value="HELICc2"/>
    <property type="match status" value="1"/>
</dbReference>
<keyword evidence="7" id="KW-0347">Helicase</keyword>
<evidence type="ECO:0000256" key="9">
    <source>
        <dbReference type="ARBA" id="ARBA00023004"/>
    </source>
</evidence>
<dbReference type="PROSITE" id="PS51193">
    <property type="entry name" value="HELICASE_ATP_BIND_2"/>
    <property type="match status" value="1"/>
</dbReference>